<sequence length="119" mass="13688">MVHYKLTYFNTRGLAETPRQLFALAGQDFEDVRLTHEEFTGAKKENTPFGHLPMLEIDGKQLAQSMAICRYLAREFELAGKTPFNEALVDSLADQFADYRNEILPFIYTAYGFREGNVR</sequence>
<dbReference type="FunFam" id="3.40.30.10:FF:000189">
    <property type="entry name" value="Glutathione S-Transferase"/>
    <property type="match status" value="1"/>
</dbReference>
<dbReference type="Proteomes" id="UP000053660">
    <property type="component" value="Unassembled WGS sequence"/>
</dbReference>
<dbReference type="InterPro" id="IPR036249">
    <property type="entry name" value="Thioredoxin-like_sf"/>
</dbReference>
<dbReference type="SUPFAM" id="SSF52833">
    <property type="entry name" value="Thioredoxin-like"/>
    <property type="match status" value="1"/>
</dbReference>
<evidence type="ECO:0000313" key="6">
    <source>
        <dbReference type="EMBL" id="KHJ86393.1"/>
    </source>
</evidence>
<reference evidence="6 7" key="1">
    <citation type="submission" date="2014-03" db="EMBL/GenBank/DDBJ databases">
        <title>Draft genome of the hookworm Oesophagostomum dentatum.</title>
        <authorList>
            <person name="Mitreva M."/>
        </authorList>
    </citation>
    <scope>NUCLEOTIDE SEQUENCE [LARGE SCALE GENOMIC DNA]</scope>
    <source>
        <strain evidence="6 7">OD-Hann</strain>
    </source>
</reference>
<keyword evidence="2 6" id="KW-0808">Transferase</keyword>
<dbReference type="InterPro" id="IPR040079">
    <property type="entry name" value="Glutathione_S-Trfase"/>
</dbReference>
<comment type="similarity">
    <text evidence="3">Belongs to the GST superfamily. Sigma family.</text>
</comment>
<dbReference type="GO" id="GO:0006749">
    <property type="term" value="P:glutathione metabolic process"/>
    <property type="evidence" value="ECO:0007669"/>
    <property type="project" value="TreeGrafter"/>
</dbReference>
<dbReference type="AlphaFoldDB" id="A0A0B1SM37"/>
<dbReference type="EC" id="2.5.1.18" evidence="1"/>
<dbReference type="EMBL" id="KN560565">
    <property type="protein sequence ID" value="KHJ86393.1"/>
    <property type="molecule type" value="Genomic_DNA"/>
</dbReference>
<dbReference type="Pfam" id="PF02798">
    <property type="entry name" value="GST_N"/>
    <property type="match status" value="1"/>
</dbReference>
<name>A0A0B1SM37_OESDE</name>
<evidence type="ECO:0000256" key="3">
    <source>
        <dbReference type="ARBA" id="ARBA00038317"/>
    </source>
</evidence>
<dbReference type="PANTHER" id="PTHR11571">
    <property type="entry name" value="GLUTATHIONE S-TRANSFERASE"/>
    <property type="match status" value="1"/>
</dbReference>
<dbReference type="PROSITE" id="PS50404">
    <property type="entry name" value="GST_NTER"/>
    <property type="match status" value="1"/>
</dbReference>
<evidence type="ECO:0000313" key="7">
    <source>
        <dbReference type="Proteomes" id="UP000053660"/>
    </source>
</evidence>
<evidence type="ECO:0000259" key="5">
    <source>
        <dbReference type="PROSITE" id="PS50404"/>
    </source>
</evidence>
<dbReference type="SFLD" id="SFLDG01205">
    <property type="entry name" value="AMPS.1"/>
    <property type="match status" value="1"/>
</dbReference>
<dbReference type="InterPro" id="IPR004045">
    <property type="entry name" value="Glutathione_S-Trfase_N"/>
</dbReference>
<comment type="catalytic activity">
    <reaction evidence="4">
        <text>RX + glutathione = an S-substituted glutathione + a halide anion + H(+)</text>
        <dbReference type="Rhea" id="RHEA:16437"/>
        <dbReference type="ChEBI" id="CHEBI:15378"/>
        <dbReference type="ChEBI" id="CHEBI:16042"/>
        <dbReference type="ChEBI" id="CHEBI:17792"/>
        <dbReference type="ChEBI" id="CHEBI:57925"/>
        <dbReference type="ChEBI" id="CHEBI:90779"/>
        <dbReference type="EC" id="2.5.1.18"/>
    </reaction>
</comment>
<dbReference type="CDD" id="cd03039">
    <property type="entry name" value="GST_N_Sigma_like"/>
    <property type="match status" value="1"/>
</dbReference>
<dbReference type="SFLD" id="SFLDS00019">
    <property type="entry name" value="Glutathione_Transferase_(cytos"/>
    <property type="match status" value="1"/>
</dbReference>
<protein>
    <recommendedName>
        <fullName evidence="1">glutathione transferase</fullName>
        <ecNumber evidence="1">2.5.1.18</ecNumber>
    </recommendedName>
</protein>
<dbReference type="OrthoDB" id="414243at2759"/>
<feature type="domain" description="GST N-terminal" evidence="5">
    <location>
        <begin position="2"/>
        <end position="80"/>
    </location>
</feature>
<accession>A0A0B1SM37</accession>
<dbReference type="Gene3D" id="3.40.30.10">
    <property type="entry name" value="Glutaredoxin"/>
    <property type="match status" value="1"/>
</dbReference>
<evidence type="ECO:0000256" key="4">
    <source>
        <dbReference type="ARBA" id="ARBA00047960"/>
    </source>
</evidence>
<dbReference type="SFLD" id="SFLDG00363">
    <property type="entry name" value="AMPS_(cytGST):_Alpha-__Mu-__Pi"/>
    <property type="match status" value="1"/>
</dbReference>
<dbReference type="PANTHER" id="PTHR11571:SF224">
    <property type="entry name" value="HEMATOPOIETIC PROSTAGLANDIN D SYNTHASE"/>
    <property type="match status" value="1"/>
</dbReference>
<dbReference type="InterPro" id="IPR050213">
    <property type="entry name" value="GST_superfamily"/>
</dbReference>
<gene>
    <name evidence="6" type="ORF">OESDEN_13862</name>
</gene>
<proteinExistence type="inferred from homology"/>
<dbReference type="Gene3D" id="1.20.1050.10">
    <property type="match status" value="1"/>
</dbReference>
<keyword evidence="7" id="KW-1185">Reference proteome</keyword>
<evidence type="ECO:0000256" key="1">
    <source>
        <dbReference type="ARBA" id="ARBA00012452"/>
    </source>
</evidence>
<evidence type="ECO:0000256" key="2">
    <source>
        <dbReference type="ARBA" id="ARBA00022679"/>
    </source>
</evidence>
<dbReference type="GO" id="GO:0004364">
    <property type="term" value="F:glutathione transferase activity"/>
    <property type="evidence" value="ECO:0007669"/>
    <property type="project" value="UniProtKB-EC"/>
</dbReference>
<organism evidence="6 7">
    <name type="scientific">Oesophagostomum dentatum</name>
    <name type="common">Nodular worm</name>
    <dbReference type="NCBI Taxonomy" id="61180"/>
    <lineage>
        <taxon>Eukaryota</taxon>
        <taxon>Metazoa</taxon>
        <taxon>Ecdysozoa</taxon>
        <taxon>Nematoda</taxon>
        <taxon>Chromadorea</taxon>
        <taxon>Rhabditida</taxon>
        <taxon>Rhabditina</taxon>
        <taxon>Rhabditomorpha</taxon>
        <taxon>Strongyloidea</taxon>
        <taxon>Strongylidae</taxon>
        <taxon>Oesophagostomum</taxon>
    </lineage>
</organism>